<gene>
    <name evidence="8" type="ORF">KHA94_17830</name>
</gene>
<feature type="transmembrane region" description="Helical" evidence="7">
    <location>
        <begin position="90"/>
        <end position="108"/>
    </location>
</feature>
<evidence type="ECO:0000256" key="7">
    <source>
        <dbReference type="SAM" id="Phobius"/>
    </source>
</evidence>
<organism evidence="8 9">
    <name type="scientific">Cytobacillus citreus</name>
    <dbReference type="NCBI Taxonomy" id="2833586"/>
    <lineage>
        <taxon>Bacteria</taxon>
        <taxon>Bacillati</taxon>
        <taxon>Bacillota</taxon>
        <taxon>Bacilli</taxon>
        <taxon>Bacillales</taxon>
        <taxon>Bacillaceae</taxon>
        <taxon>Cytobacillus</taxon>
    </lineage>
</organism>
<evidence type="ECO:0000256" key="1">
    <source>
        <dbReference type="ARBA" id="ARBA00004141"/>
    </source>
</evidence>
<evidence type="ECO:0000256" key="2">
    <source>
        <dbReference type="ARBA" id="ARBA00008821"/>
    </source>
</evidence>
<keyword evidence="4 7" id="KW-0812">Transmembrane</keyword>
<dbReference type="Proteomes" id="UP000681027">
    <property type="component" value="Unassembled WGS sequence"/>
</dbReference>
<evidence type="ECO:0000256" key="6">
    <source>
        <dbReference type="ARBA" id="ARBA00023136"/>
    </source>
</evidence>
<protein>
    <submittedName>
        <fullName evidence="8">Purine/pyrimidine permease</fullName>
    </submittedName>
</protein>
<evidence type="ECO:0000313" key="8">
    <source>
        <dbReference type="EMBL" id="MBS4192027.1"/>
    </source>
</evidence>
<proteinExistence type="inferred from homology"/>
<comment type="subcellular location">
    <subcellularLocation>
        <location evidence="1">Membrane</location>
        <topology evidence="1">Multi-pass membrane protein</topology>
    </subcellularLocation>
</comment>
<comment type="caution">
    <text evidence="8">The sequence shown here is derived from an EMBL/GenBank/DDBJ whole genome shotgun (WGS) entry which is preliminary data.</text>
</comment>
<dbReference type="PANTHER" id="PTHR42810:SF4">
    <property type="entry name" value="URIC ACID TRANSPORTER UACT"/>
    <property type="match status" value="1"/>
</dbReference>
<dbReference type="NCBIfam" id="NF037981">
    <property type="entry name" value="NCS2_1"/>
    <property type="match status" value="1"/>
</dbReference>
<feature type="transmembrane region" description="Helical" evidence="7">
    <location>
        <begin position="63"/>
        <end position="84"/>
    </location>
</feature>
<evidence type="ECO:0000256" key="3">
    <source>
        <dbReference type="ARBA" id="ARBA00022448"/>
    </source>
</evidence>
<comment type="similarity">
    <text evidence="2">Belongs to the nucleobase:cation symporter-2 (NCS2) (TC 2.A.40) family.</text>
</comment>
<feature type="transmembrane region" description="Helical" evidence="7">
    <location>
        <begin position="147"/>
        <end position="166"/>
    </location>
</feature>
<dbReference type="PANTHER" id="PTHR42810">
    <property type="entry name" value="PURINE PERMEASE C1399.01C-RELATED"/>
    <property type="match status" value="1"/>
</dbReference>
<evidence type="ECO:0000313" key="9">
    <source>
        <dbReference type="Proteomes" id="UP000681027"/>
    </source>
</evidence>
<evidence type="ECO:0000256" key="5">
    <source>
        <dbReference type="ARBA" id="ARBA00022989"/>
    </source>
</evidence>
<sequence length="184" mass="20114">MASISASEKLFQKESSQKRYRQSIFITSIFSIIGTGFGLVPFTPYTSTIGFLQSTRILDKKPFFIGGALITLIGLIPALGSFLASMPMTVGNAVLFVAYLQLFGTAFNSLNGKVFNSNTIFRLAAPVLVGISLMNINPSLFKDLPVLIQPFISNGLIMGVFISILLEKIVNWSAFEQQFELKNG</sequence>
<reference evidence="8 9" key="1">
    <citation type="submission" date="2021-05" db="EMBL/GenBank/DDBJ databases">
        <title>Novel Bacillus species.</title>
        <authorList>
            <person name="Liu G."/>
        </authorList>
    </citation>
    <scope>NUCLEOTIDE SEQUENCE [LARGE SCALE GENOMIC DNA]</scope>
    <source>
        <strain evidence="8 9">FJAT-49705</strain>
    </source>
</reference>
<evidence type="ECO:0000256" key="4">
    <source>
        <dbReference type="ARBA" id="ARBA00022692"/>
    </source>
</evidence>
<name>A0ABS5NW30_9BACI</name>
<keyword evidence="3" id="KW-0813">Transport</keyword>
<keyword evidence="6 7" id="KW-0472">Membrane</keyword>
<feature type="transmembrane region" description="Helical" evidence="7">
    <location>
        <begin position="120"/>
        <end position="141"/>
    </location>
</feature>
<accession>A0ABS5NW30</accession>
<dbReference type="InterPro" id="IPR006043">
    <property type="entry name" value="NCS2"/>
</dbReference>
<keyword evidence="5 7" id="KW-1133">Transmembrane helix</keyword>
<keyword evidence="9" id="KW-1185">Reference proteome</keyword>
<dbReference type="Pfam" id="PF00860">
    <property type="entry name" value="Xan_ur_permease"/>
    <property type="match status" value="1"/>
</dbReference>
<dbReference type="EMBL" id="JAGYPM010000004">
    <property type="protein sequence ID" value="MBS4192027.1"/>
    <property type="molecule type" value="Genomic_DNA"/>
</dbReference>
<feature type="transmembrane region" description="Helical" evidence="7">
    <location>
        <begin position="20"/>
        <end position="42"/>
    </location>
</feature>